<keyword evidence="2" id="KW-1185">Reference proteome</keyword>
<dbReference type="EMBL" id="JAZGQO010000004">
    <property type="protein sequence ID" value="KAK6187345.1"/>
    <property type="molecule type" value="Genomic_DNA"/>
</dbReference>
<dbReference type="Proteomes" id="UP001347796">
    <property type="component" value="Unassembled WGS sequence"/>
</dbReference>
<name>A0AAN8K1L1_PATCE</name>
<comment type="caution">
    <text evidence="1">The sequence shown here is derived from an EMBL/GenBank/DDBJ whole genome shotgun (WGS) entry which is preliminary data.</text>
</comment>
<reference evidence="1 2" key="1">
    <citation type="submission" date="2024-01" db="EMBL/GenBank/DDBJ databases">
        <title>The genome of the rayed Mediterranean limpet Patella caerulea (Linnaeus, 1758).</title>
        <authorList>
            <person name="Anh-Thu Weber A."/>
            <person name="Halstead-Nussloch G."/>
        </authorList>
    </citation>
    <scope>NUCLEOTIDE SEQUENCE [LARGE SCALE GENOMIC DNA]</scope>
    <source>
        <strain evidence="1">AATW-2023a</strain>
        <tissue evidence="1">Whole specimen</tissue>
    </source>
</reference>
<evidence type="ECO:0000313" key="1">
    <source>
        <dbReference type="EMBL" id="KAK6187345.1"/>
    </source>
</evidence>
<evidence type="ECO:0000313" key="2">
    <source>
        <dbReference type="Proteomes" id="UP001347796"/>
    </source>
</evidence>
<proteinExistence type="predicted"/>
<organism evidence="1 2">
    <name type="scientific">Patella caerulea</name>
    <name type="common">Rayed Mediterranean limpet</name>
    <dbReference type="NCBI Taxonomy" id="87958"/>
    <lineage>
        <taxon>Eukaryota</taxon>
        <taxon>Metazoa</taxon>
        <taxon>Spiralia</taxon>
        <taxon>Lophotrochozoa</taxon>
        <taxon>Mollusca</taxon>
        <taxon>Gastropoda</taxon>
        <taxon>Patellogastropoda</taxon>
        <taxon>Patelloidea</taxon>
        <taxon>Patellidae</taxon>
        <taxon>Patella</taxon>
    </lineage>
</organism>
<dbReference type="AlphaFoldDB" id="A0AAN8K1L1"/>
<sequence length="143" mass="15485">MVAHSYESINSAIHSRGESSVTQIVDTSTVASGQELSINSNAILNAGILASNLSLPDDEDVIPISHDNGGVNEMNDISTVMTRPDHLTSALEILLTGNTRIAAGNEHRGECASYRNNYEQLQMRPQVVDNNTYTSLNDQITEL</sequence>
<gene>
    <name evidence="1" type="ORF">SNE40_005400</name>
</gene>
<protein>
    <submittedName>
        <fullName evidence="1">Uncharacterized protein</fullName>
    </submittedName>
</protein>
<accession>A0AAN8K1L1</accession>